<feature type="transmembrane region" description="Helical" evidence="1">
    <location>
        <begin position="198"/>
        <end position="215"/>
    </location>
</feature>
<dbReference type="PANTHER" id="PTHR45138:SF9">
    <property type="entry name" value="DIGUANYLATE CYCLASE DGCM-RELATED"/>
    <property type="match status" value="1"/>
</dbReference>
<dbReference type="Pfam" id="PF16927">
    <property type="entry name" value="HisKA_7TM"/>
    <property type="match status" value="1"/>
</dbReference>
<dbReference type="RefSeq" id="WP_249310503.1">
    <property type="nucleotide sequence ID" value="NZ_JACRSU010000001.1"/>
</dbReference>
<dbReference type="Proteomes" id="UP000611762">
    <property type="component" value="Unassembled WGS sequence"/>
</dbReference>
<evidence type="ECO:0000313" key="4">
    <source>
        <dbReference type="Proteomes" id="UP000611762"/>
    </source>
</evidence>
<name>A0A926DKH3_9FIRM</name>
<keyword evidence="4" id="KW-1185">Reference proteome</keyword>
<dbReference type="InterPro" id="IPR050469">
    <property type="entry name" value="Diguanylate_Cyclase"/>
</dbReference>
<dbReference type="SUPFAM" id="SSF55073">
    <property type="entry name" value="Nucleotide cyclase"/>
    <property type="match status" value="1"/>
</dbReference>
<keyword evidence="1" id="KW-0812">Transmembrane</keyword>
<dbReference type="InterPro" id="IPR043128">
    <property type="entry name" value="Rev_trsase/Diguanyl_cyclase"/>
</dbReference>
<feature type="domain" description="GGDEF" evidence="2">
    <location>
        <begin position="257"/>
        <end position="390"/>
    </location>
</feature>
<dbReference type="Gene3D" id="3.30.70.270">
    <property type="match status" value="1"/>
</dbReference>
<evidence type="ECO:0000313" key="3">
    <source>
        <dbReference type="EMBL" id="MBC8539407.1"/>
    </source>
</evidence>
<feature type="transmembrane region" description="Helical" evidence="1">
    <location>
        <begin position="135"/>
        <end position="160"/>
    </location>
</feature>
<gene>
    <name evidence="3" type="ORF">H8698_00235</name>
</gene>
<keyword evidence="1" id="KW-0472">Membrane</keyword>
<dbReference type="GO" id="GO:0043709">
    <property type="term" value="P:cell adhesion involved in single-species biofilm formation"/>
    <property type="evidence" value="ECO:0007669"/>
    <property type="project" value="TreeGrafter"/>
</dbReference>
<reference evidence="3" key="1">
    <citation type="submission" date="2020-08" db="EMBL/GenBank/DDBJ databases">
        <title>Genome public.</title>
        <authorList>
            <person name="Liu C."/>
            <person name="Sun Q."/>
        </authorList>
    </citation>
    <scope>NUCLEOTIDE SEQUENCE</scope>
    <source>
        <strain evidence="3">H8</strain>
    </source>
</reference>
<dbReference type="Pfam" id="PF00990">
    <property type="entry name" value="GGDEF"/>
    <property type="match status" value="1"/>
</dbReference>
<feature type="transmembrane region" description="Helical" evidence="1">
    <location>
        <begin position="62"/>
        <end position="82"/>
    </location>
</feature>
<dbReference type="AlphaFoldDB" id="A0A926DKH3"/>
<dbReference type="InterPro" id="IPR029787">
    <property type="entry name" value="Nucleotide_cyclase"/>
</dbReference>
<dbReference type="InterPro" id="IPR031621">
    <property type="entry name" value="HisKA_7TM"/>
</dbReference>
<dbReference type="PANTHER" id="PTHR45138">
    <property type="entry name" value="REGULATORY COMPONENTS OF SENSORY TRANSDUCTION SYSTEM"/>
    <property type="match status" value="1"/>
</dbReference>
<feature type="transmembrane region" description="Helical" evidence="1">
    <location>
        <begin position="6"/>
        <end position="22"/>
    </location>
</feature>
<dbReference type="GO" id="GO:0052621">
    <property type="term" value="F:diguanylate cyclase activity"/>
    <property type="evidence" value="ECO:0007669"/>
    <property type="project" value="TreeGrafter"/>
</dbReference>
<dbReference type="NCBIfam" id="TIGR00254">
    <property type="entry name" value="GGDEF"/>
    <property type="match status" value="1"/>
</dbReference>
<dbReference type="EMBL" id="JACRSU010000001">
    <property type="protein sequence ID" value="MBC8539407.1"/>
    <property type="molecule type" value="Genomic_DNA"/>
</dbReference>
<evidence type="ECO:0000256" key="1">
    <source>
        <dbReference type="SAM" id="Phobius"/>
    </source>
</evidence>
<keyword evidence="1" id="KW-1133">Transmembrane helix</keyword>
<evidence type="ECO:0000259" key="2">
    <source>
        <dbReference type="PROSITE" id="PS50887"/>
    </source>
</evidence>
<dbReference type="CDD" id="cd01949">
    <property type="entry name" value="GGDEF"/>
    <property type="match status" value="1"/>
</dbReference>
<sequence>MSAIYGTITIIAFILIGICLLVDKQKDQYLLLLFISIFLANLGYFLISIAPSLNFALNANRLSYLGQVFLPYFLLMMLLTICKIDRPKWLNPTLIIISIVVLFIAASPGILPIYYKTVEIDQSEGFTKIVREYGILHKIYLVYLISYMIAQLSVVIYAICKKRIVSYLHAIFLLSATLCNTVIWLVEKFIPRNFELLSVSYIITELFILLVYGIVQQYEALKLEKEYLAMFDSMTGLLNSGTVQQKISDILASDKGLESAMLVIDVDNLKTINDSFGHQTGTAAICSVSNSLKKTFQATDILGRYGGDEFVVFLKEFHGGRKQLEEKLQSILQEISSQKIKEQNDLKVTCTIGAAFATEETKRFETLFMRADKALYQAKQSGKNTYLFYE</sequence>
<feature type="transmembrane region" description="Helical" evidence="1">
    <location>
        <begin position="94"/>
        <end position="115"/>
    </location>
</feature>
<dbReference type="GO" id="GO:0005886">
    <property type="term" value="C:plasma membrane"/>
    <property type="evidence" value="ECO:0007669"/>
    <property type="project" value="TreeGrafter"/>
</dbReference>
<organism evidence="3 4">
    <name type="scientific">Congzhengia minquanensis</name>
    <dbReference type="NCBI Taxonomy" id="2763657"/>
    <lineage>
        <taxon>Bacteria</taxon>
        <taxon>Bacillati</taxon>
        <taxon>Bacillota</taxon>
        <taxon>Clostridia</taxon>
        <taxon>Eubacteriales</taxon>
        <taxon>Oscillospiraceae</taxon>
        <taxon>Congzhengia</taxon>
    </lineage>
</organism>
<dbReference type="SMART" id="SM00267">
    <property type="entry name" value="GGDEF"/>
    <property type="match status" value="1"/>
</dbReference>
<dbReference type="PROSITE" id="PS50887">
    <property type="entry name" value="GGDEF"/>
    <property type="match status" value="1"/>
</dbReference>
<dbReference type="InterPro" id="IPR000160">
    <property type="entry name" value="GGDEF_dom"/>
</dbReference>
<feature type="transmembrane region" description="Helical" evidence="1">
    <location>
        <begin position="167"/>
        <end position="186"/>
    </location>
</feature>
<comment type="caution">
    <text evidence="3">The sequence shown here is derived from an EMBL/GenBank/DDBJ whole genome shotgun (WGS) entry which is preliminary data.</text>
</comment>
<feature type="transmembrane region" description="Helical" evidence="1">
    <location>
        <begin position="29"/>
        <end position="50"/>
    </location>
</feature>
<dbReference type="GO" id="GO:1902201">
    <property type="term" value="P:negative regulation of bacterial-type flagellum-dependent cell motility"/>
    <property type="evidence" value="ECO:0007669"/>
    <property type="project" value="TreeGrafter"/>
</dbReference>
<accession>A0A926DKH3</accession>
<protein>
    <submittedName>
        <fullName evidence="3">Diguanylate cyclase</fullName>
    </submittedName>
</protein>
<proteinExistence type="predicted"/>